<gene>
    <name evidence="1" type="ORF">NDU88_005546</name>
</gene>
<evidence type="ECO:0000313" key="1">
    <source>
        <dbReference type="EMBL" id="KAJ1127143.1"/>
    </source>
</evidence>
<feature type="non-terminal residue" evidence="1">
    <location>
        <position position="1"/>
    </location>
</feature>
<proteinExistence type="predicted"/>
<organism evidence="1 2">
    <name type="scientific">Pleurodeles waltl</name>
    <name type="common">Iberian ribbed newt</name>
    <dbReference type="NCBI Taxonomy" id="8319"/>
    <lineage>
        <taxon>Eukaryota</taxon>
        <taxon>Metazoa</taxon>
        <taxon>Chordata</taxon>
        <taxon>Craniata</taxon>
        <taxon>Vertebrata</taxon>
        <taxon>Euteleostomi</taxon>
        <taxon>Amphibia</taxon>
        <taxon>Batrachia</taxon>
        <taxon>Caudata</taxon>
        <taxon>Salamandroidea</taxon>
        <taxon>Salamandridae</taxon>
        <taxon>Pleurodelinae</taxon>
        <taxon>Pleurodeles</taxon>
    </lineage>
</organism>
<dbReference type="AlphaFoldDB" id="A0AAV7PKP7"/>
<evidence type="ECO:0000313" key="2">
    <source>
        <dbReference type="Proteomes" id="UP001066276"/>
    </source>
</evidence>
<dbReference type="EMBL" id="JANPWB010000011">
    <property type="protein sequence ID" value="KAJ1127143.1"/>
    <property type="molecule type" value="Genomic_DNA"/>
</dbReference>
<comment type="caution">
    <text evidence="1">The sequence shown here is derived from an EMBL/GenBank/DDBJ whole genome shotgun (WGS) entry which is preliminary data.</text>
</comment>
<protein>
    <submittedName>
        <fullName evidence="1">Uncharacterized protein</fullName>
    </submittedName>
</protein>
<feature type="non-terminal residue" evidence="1">
    <location>
        <position position="116"/>
    </location>
</feature>
<reference evidence="1" key="1">
    <citation type="journal article" date="2022" name="bioRxiv">
        <title>Sequencing and chromosome-scale assembly of the giantPleurodeles waltlgenome.</title>
        <authorList>
            <person name="Brown T."/>
            <person name="Elewa A."/>
            <person name="Iarovenko S."/>
            <person name="Subramanian E."/>
            <person name="Araus A.J."/>
            <person name="Petzold A."/>
            <person name="Susuki M."/>
            <person name="Suzuki K.-i.T."/>
            <person name="Hayashi T."/>
            <person name="Toyoda A."/>
            <person name="Oliveira C."/>
            <person name="Osipova E."/>
            <person name="Leigh N.D."/>
            <person name="Simon A."/>
            <person name="Yun M.H."/>
        </authorList>
    </citation>
    <scope>NUCLEOTIDE SEQUENCE</scope>
    <source>
        <strain evidence="1">20211129_DDA</strain>
        <tissue evidence="1">Liver</tissue>
    </source>
</reference>
<dbReference type="Proteomes" id="UP001066276">
    <property type="component" value="Chromosome 7"/>
</dbReference>
<keyword evidence="2" id="KW-1185">Reference proteome</keyword>
<sequence length="116" mass="13473">QTIGHWSKCFLLNKSDELTPRIKRWVEGLMEYNFSVEYVPGPKNTVADFLSRASVDSGDDSDDDCVINWVREMGITEDEWKSAAEQDYDRVKLEEFVVRGWPEYKDISEEVLECEG</sequence>
<accession>A0AAV7PKP7</accession>
<name>A0AAV7PKP7_PLEWA</name>